<name>A0A6J4SPJ7_9SPHN</name>
<organism evidence="2">
    <name type="scientific">uncultured Sphingomonas sp</name>
    <dbReference type="NCBI Taxonomy" id="158754"/>
    <lineage>
        <taxon>Bacteria</taxon>
        <taxon>Pseudomonadati</taxon>
        <taxon>Pseudomonadota</taxon>
        <taxon>Alphaproteobacteria</taxon>
        <taxon>Sphingomonadales</taxon>
        <taxon>Sphingomonadaceae</taxon>
        <taxon>Sphingomonas</taxon>
        <taxon>environmental samples</taxon>
    </lineage>
</organism>
<evidence type="ECO:0000313" key="2">
    <source>
        <dbReference type="EMBL" id="CAA9499386.1"/>
    </source>
</evidence>
<feature type="compositionally biased region" description="Basic residues" evidence="1">
    <location>
        <begin position="67"/>
        <end position="76"/>
    </location>
</feature>
<sequence length="156" mass="16060">GAGAQAHLPGGDRRQRRSAGRPALRRPARGQDRGHDGSAGGGRAAGLRPVGRRPGGDRGGTAAADRGHRRQQHRRDRGCGGQPAADPDPVRRPRAGGAQRDRHPAGDRGAGARRRPERVPGSAGGGVHGHGRGEIAVPGDDHPGRIERHAVGATVL</sequence>
<feature type="compositionally biased region" description="Basic and acidic residues" evidence="1">
    <location>
        <begin position="139"/>
        <end position="150"/>
    </location>
</feature>
<feature type="region of interest" description="Disordered" evidence="1">
    <location>
        <begin position="1"/>
        <end position="156"/>
    </location>
</feature>
<gene>
    <name evidence="2" type="ORF">AVDCRST_MAG31-273</name>
</gene>
<feature type="non-terminal residue" evidence="2">
    <location>
        <position position="1"/>
    </location>
</feature>
<proteinExistence type="predicted"/>
<accession>A0A6J4SPJ7</accession>
<dbReference type="AlphaFoldDB" id="A0A6J4SPJ7"/>
<feature type="compositionally biased region" description="Basic residues" evidence="1">
    <location>
        <begin position="14"/>
        <end position="28"/>
    </location>
</feature>
<dbReference type="EMBL" id="CADCWA010000015">
    <property type="protein sequence ID" value="CAA9499386.1"/>
    <property type="molecule type" value="Genomic_DNA"/>
</dbReference>
<evidence type="ECO:0000256" key="1">
    <source>
        <dbReference type="SAM" id="MobiDB-lite"/>
    </source>
</evidence>
<protein>
    <submittedName>
        <fullName evidence="2">Universal stress family protein</fullName>
    </submittedName>
</protein>
<feature type="non-terminal residue" evidence="2">
    <location>
        <position position="156"/>
    </location>
</feature>
<reference evidence="2" key="1">
    <citation type="submission" date="2020-02" db="EMBL/GenBank/DDBJ databases">
        <authorList>
            <person name="Meier V. D."/>
        </authorList>
    </citation>
    <scope>NUCLEOTIDE SEQUENCE</scope>
    <source>
        <strain evidence="2">AVDCRST_MAG31</strain>
    </source>
</reference>